<feature type="domain" description="Zn(2)-C6 fungal-type" evidence="2">
    <location>
        <begin position="16"/>
        <end position="46"/>
    </location>
</feature>
<dbReference type="OrthoDB" id="3994232at2759"/>
<dbReference type="GO" id="GO:0045944">
    <property type="term" value="P:positive regulation of transcription by RNA polymerase II"/>
    <property type="evidence" value="ECO:0007669"/>
    <property type="project" value="TreeGrafter"/>
</dbReference>
<dbReference type="EMBL" id="KV454001">
    <property type="protein sequence ID" value="ODQ48466.1"/>
    <property type="molecule type" value="Genomic_DNA"/>
</dbReference>
<organism evidence="3 4">
    <name type="scientific">Pichia membranifaciens NRRL Y-2026</name>
    <dbReference type="NCBI Taxonomy" id="763406"/>
    <lineage>
        <taxon>Eukaryota</taxon>
        <taxon>Fungi</taxon>
        <taxon>Dikarya</taxon>
        <taxon>Ascomycota</taxon>
        <taxon>Saccharomycotina</taxon>
        <taxon>Pichiomycetes</taxon>
        <taxon>Pichiales</taxon>
        <taxon>Pichiaceae</taxon>
        <taxon>Pichia</taxon>
    </lineage>
</organism>
<accession>A0A1E3NQY1</accession>
<dbReference type="CDD" id="cd00067">
    <property type="entry name" value="GAL4"/>
    <property type="match status" value="1"/>
</dbReference>
<dbReference type="SUPFAM" id="SSF57701">
    <property type="entry name" value="Zn2/Cys6 DNA-binding domain"/>
    <property type="match status" value="1"/>
</dbReference>
<evidence type="ECO:0000256" key="1">
    <source>
        <dbReference type="ARBA" id="ARBA00023242"/>
    </source>
</evidence>
<evidence type="ECO:0000313" key="3">
    <source>
        <dbReference type="EMBL" id="ODQ48466.1"/>
    </source>
</evidence>
<dbReference type="Proteomes" id="UP000094455">
    <property type="component" value="Unassembled WGS sequence"/>
</dbReference>
<gene>
    <name evidence="3" type="ORF">PICMEDRAFT_70100</name>
</gene>
<keyword evidence="1" id="KW-0539">Nucleus</keyword>
<dbReference type="Gene3D" id="4.10.240.10">
    <property type="entry name" value="Zn(2)-C6 fungal-type DNA-binding domain"/>
    <property type="match status" value="1"/>
</dbReference>
<dbReference type="STRING" id="763406.A0A1E3NQY1"/>
<dbReference type="GO" id="GO:0000981">
    <property type="term" value="F:DNA-binding transcription factor activity, RNA polymerase II-specific"/>
    <property type="evidence" value="ECO:0007669"/>
    <property type="project" value="InterPro"/>
</dbReference>
<name>A0A1E3NQY1_9ASCO</name>
<dbReference type="GO" id="GO:0005634">
    <property type="term" value="C:nucleus"/>
    <property type="evidence" value="ECO:0007669"/>
    <property type="project" value="UniProtKB-SubCell"/>
</dbReference>
<sequence length="680" mass="76933">MEIKKKKKSTDYSRRGCLQCKKSHVKCDEKFPTCSRCLKRSTECKYFTNFLLESTASTIERNTTAKTTIVWENNQFTNVKDRAAANGGLVFPGDADYSARAAAVHDEANVSPSSSTSNLSTTDKILNPTHVFLPAPMTPANMNIHYHLGEDPAKLTALQHSKLIPSPSFLNNFNSKSPHNASVSDSSDVGSQFSFSHIKLNDLISVGQSDLDYLSSLNKEYKTMTYLYNEKTHPDLHVFDIPWDGGPMYYFVDTIKKYDPIVTNSEISLNDQSIIDFTWTLARITKFFYTFVLYSETSLMSVLDLCFKLGTKSSIFQSILTYHCSVHVVRLYNISNNENLADLWDVNVRIPTFKQCIDYLRAGLENSPTFSDLVILTFAVVIIFSGNASDESWRAHLNGCYQLISKSYTLKSSANLEDSFDVAALALYDVIVEWYNHTASLAAVSAGNGFLGRDLSSLRNITTSNIAVASNGMNLMAGHCSNITDLISNINKFMHTSQKKGLKLSGLNFVYFILNENKSNDAAAEITVNGFEFLRQLNKIKLNFEYERLELEDYKMDLSIKYCNLLYMDGLKLFITYFFIGTRDKSIIRSILRDILDLIYSMPYRSSCAIICHWNIYIGGLVSLLISDFEIYGHFVGILKVFQLNGMDVQSIDILEKIKSILFEKDYQQLLYADNDFVIY</sequence>
<evidence type="ECO:0000259" key="2">
    <source>
        <dbReference type="PROSITE" id="PS50048"/>
    </source>
</evidence>
<dbReference type="GO" id="GO:0000976">
    <property type="term" value="F:transcription cis-regulatory region binding"/>
    <property type="evidence" value="ECO:0007669"/>
    <property type="project" value="TreeGrafter"/>
</dbReference>
<proteinExistence type="predicted"/>
<protein>
    <recommendedName>
        <fullName evidence="2">Zn(2)-C6 fungal-type domain-containing protein</fullName>
    </recommendedName>
</protein>
<dbReference type="GeneID" id="30180237"/>
<dbReference type="PANTHER" id="PTHR37534:SF49">
    <property type="entry name" value="LYSINE BIOSYNTHESIS REGULATORY PROTEIN LYS14"/>
    <property type="match status" value="1"/>
</dbReference>
<dbReference type="PROSITE" id="PS00463">
    <property type="entry name" value="ZN2_CY6_FUNGAL_1"/>
    <property type="match status" value="1"/>
</dbReference>
<dbReference type="InterPro" id="IPR036864">
    <property type="entry name" value="Zn2-C6_fun-type_DNA-bd_sf"/>
</dbReference>
<dbReference type="InterPro" id="IPR001138">
    <property type="entry name" value="Zn2Cys6_DnaBD"/>
</dbReference>
<dbReference type="RefSeq" id="XP_019019579.1">
    <property type="nucleotide sequence ID" value="XM_019163550.1"/>
</dbReference>
<keyword evidence="4" id="KW-1185">Reference proteome</keyword>
<evidence type="ECO:0000313" key="4">
    <source>
        <dbReference type="Proteomes" id="UP000094455"/>
    </source>
</evidence>
<reference evidence="3 4" key="1">
    <citation type="journal article" date="2016" name="Proc. Natl. Acad. Sci. U.S.A.">
        <title>Comparative genomics of biotechnologically important yeasts.</title>
        <authorList>
            <person name="Riley R."/>
            <person name="Haridas S."/>
            <person name="Wolfe K.H."/>
            <person name="Lopes M.R."/>
            <person name="Hittinger C.T."/>
            <person name="Goeker M."/>
            <person name="Salamov A.A."/>
            <person name="Wisecaver J.H."/>
            <person name="Long T.M."/>
            <person name="Calvey C.H."/>
            <person name="Aerts A.L."/>
            <person name="Barry K.W."/>
            <person name="Choi C."/>
            <person name="Clum A."/>
            <person name="Coughlan A.Y."/>
            <person name="Deshpande S."/>
            <person name="Douglass A.P."/>
            <person name="Hanson S.J."/>
            <person name="Klenk H.-P."/>
            <person name="LaButti K.M."/>
            <person name="Lapidus A."/>
            <person name="Lindquist E.A."/>
            <person name="Lipzen A.M."/>
            <person name="Meier-Kolthoff J.P."/>
            <person name="Ohm R.A."/>
            <person name="Otillar R.P."/>
            <person name="Pangilinan J.L."/>
            <person name="Peng Y."/>
            <person name="Rokas A."/>
            <person name="Rosa C.A."/>
            <person name="Scheuner C."/>
            <person name="Sibirny A.A."/>
            <person name="Slot J.C."/>
            <person name="Stielow J.B."/>
            <person name="Sun H."/>
            <person name="Kurtzman C.P."/>
            <person name="Blackwell M."/>
            <person name="Grigoriev I.V."/>
            <person name="Jeffries T.W."/>
        </authorList>
    </citation>
    <scope>NUCLEOTIDE SEQUENCE [LARGE SCALE GENOMIC DNA]</scope>
    <source>
        <strain evidence="3 4">NRRL Y-2026</strain>
    </source>
</reference>
<dbReference type="AlphaFoldDB" id="A0A1E3NQY1"/>
<dbReference type="Pfam" id="PF00172">
    <property type="entry name" value="Zn_clus"/>
    <property type="match status" value="1"/>
</dbReference>
<dbReference type="PROSITE" id="PS50048">
    <property type="entry name" value="ZN2_CY6_FUNGAL_2"/>
    <property type="match status" value="1"/>
</dbReference>
<dbReference type="SMART" id="SM00066">
    <property type="entry name" value="GAL4"/>
    <property type="match status" value="1"/>
</dbReference>
<dbReference type="PANTHER" id="PTHR37534">
    <property type="entry name" value="TRANSCRIPTIONAL ACTIVATOR PROTEIN UGA3"/>
    <property type="match status" value="1"/>
</dbReference>
<dbReference type="GO" id="GO:0008270">
    <property type="term" value="F:zinc ion binding"/>
    <property type="evidence" value="ECO:0007669"/>
    <property type="project" value="InterPro"/>
</dbReference>